<comment type="subcellular location">
    <subcellularLocation>
        <location evidence="1">Nucleus</location>
        <location evidence="1">Nucleoplasm</location>
    </subcellularLocation>
</comment>
<dbReference type="Pfam" id="PF00076">
    <property type="entry name" value="RRM_1"/>
    <property type="match status" value="1"/>
</dbReference>
<name>A0AAV3NUE6_LITER</name>
<dbReference type="PANTHER" id="PTHR13798:SF11">
    <property type="entry name" value="RNA-BINDING PROTEIN 7-RELATED"/>
    <property type="match status" value="1"/>
</dbReference>
<dbReference type="SUPFAM" id="SSF54928">
    <property type="entry name" value="RNA-binding domain, RBD"/>
    <property type="match status" value="1"/>
</dbReference>
<evidence type="ECO:0000313" key="7">
    <source>
        <dbReference type="EMBL" id="GAA0143024.1"/>
    </source>
</evidence>
<dbReference type="InterPro" id="IPR052285">
    <property type="entry name" value="NEXT_complex_subunit"/>
</dbReference>
<dbReference type="GO" id="GO:0005654">
    <property type="term" value="C:nucleoplasm"/>
    <property type="evidence" value="ECO:0007669"/>
    <property type="project" value="UniProtKB-SubCell"/>
</dbReference>
<feature type="region of interest" description="Disordered" evidence="5">
    <location>
        <begin position="129"/>
        <end position="159"/>
    </location>
</feature>
<dbReference type="AlphaFoldDB" id="A0AAV3NUE6"/>
<dbReference type="InterPro" id="IPR012677">
    <property type="entry name" value="Nucleotide-bd_a/b_plait_sf"/>
</dbReference>
<dbReference type="Proteomes" id="UP001454036">
    <property type="component" value="Unassembled WGS sequence"/>
</dbReference>
<dbReference type="Gene3D" id="3.30.70.330">
    <property type="match status" value="1"/>
</dbReference>
<evidence type="ECO:0000256" key="3">
    <source>
        <dbReference type="ARBA" id="ARBA00023242"/>
    </source>
</evidence>
<accession>A0AAV3NUE6</accession>
<proteinExistence type="predicted"/>
<dbReference type="PANTHER" id="PTHR13798">
    <property type="entry name" value="RNA BINDING MOTIF RBM PROTEIN -RELATED"/>
    <property type="match status" value="1"/>
</dbReference>
<keyword evidence="8" id="KW-1185">Reference proteome</keyword>
<sequence length="194" mass="22161">MTSNPNCTIYVGNLDERVTDRVLYDILIQAGRVVDLYIPKDRETDKAKGYAFAEYETEEIADYAVRLFSGLVTLYNRTLKFAISGKDKPSLNPSMATPTLLSQKPRPRALPYNDLDASLHSTRLLGSSRYSEHQPTYVKEPAPPGVPEQQYNGYRSHYENNGYDYSPRVLGTSLDNISRSRSDRYDSRYSTNYY</sequence>
<gene>
    <name evidence="7" type="ORF">LIER_03801</name>
</gene>
<evidence type="ECO:0000313" key="8">
    <source>
        <dbReference type="Proteomes" id="UP001454036"/>
    </source>
</evidence>
<dbReference type="PROSITE" id="PS50102">
    <property type="entry name" value="RRM"/>
    <property type="match status" value="1"/>
</dbReference>
<evidence type="ECO:0000256" key="5">
    <source>
        <dbReference type="SAM" id="MobiDB-lite"/>
    </source>
</evidence>
<evidence type="ECO:0000256" key="2">
    <source>
        <dbReference type="ARBA" id="ARBA00022884"/>
    </source>
</evidence>
<evidence type="ECO:0000259" key="6">
    <source>
        <dbReference type="PROSITE" id="PS50102"/>
    </source>
</evidence>
<evidence type="ECO:0000256" key="4">
    <source>
        <dbReference type="PROSITE-ProRule" id="PRU00176"/>
    </source>
</evidence>
<dbReference type="InterPro" id="IPR035979">
    <property type="entry name" value="RBD_domain_sf"/>
</dbReference>
<keyword evidence="2 4" id="KW-0694">RNA-binding</keyword>
<dbReference type="InterPro" id="IPR000504">
    <property type="entry name" value="RRM_dom"/>
</dbReference>
<dbReference type="SMART" id="SM00360">
    <property type="entry name" value="RRM"/>
    <property type="match status" value="1"/>
</dbReference>
<protein>
    <recommendedName>
        <fullName evidence="6">RRM domain-containing protein</fullName>
    </recommendedName>
</protein>
<feature type="domain" description="RRM" evidence="6">
    <location>
        <begin position="7"/>
        <end position="86"/>
    </location>
</feature>
<comment type="caution">
    <text evidence="7">The sequence shown here is derived from an EMBL/GenBank/DDBJ whole genome shotgun (WGS) entry which is preliminary data.</text>
</comment>
<organism evidence="7 8">
    <name type="scientific">Lithospermum erythrorhizon</name>
    <name type="common">Purple gromwell</name>
    <name type="synonym">Lithospermum officinale var. erythrorhizon</name>
    <dbReference type="NCBI Taxonomy" id="34254"/>
    <lineage>
        <taxon>Eukaryota</taxon>
        <taxon>Viridiplantae</taxon>
        <taxon>Streptophyta</taxon>
        <taxon>Embryophyta</taxon>
        <taxon>Tracheophyta</taxon>
        <taxon>Spermatophyta</taxon>
        <taxon>Magnoliopsida</taxon>
        <taxon>eudicotyledons</taxon>
        <taxon>Gunneridae</taxon>
        <taxon>Pentapetalae</taxon>
        <taxon>asterids</taxon>
        <taxon>lamiids</taxon>
        <taxon>Boraginales</taxon>
        <taxon>Boraginaceae</taxon>
        <taxon>Boraginoideae</taxon>
        <taxon>Lithospermeae</taxon>
        <taxon>Lithospermum</taxon>
    </lineage>
</organism>
<dbReference type="GO" id="GO:0003723">
    <property type="term" value="F:RNA binding"/>
    <property type="evidence" value="ECO:0007669"/>
    <property type="project" value="UniProtKB-UniRule"/>
</dbReference>
<evidence type="ECO:0000256" key="1">
    <source>
        <dbReference type="ARBA" id="ARBA00004642"/>
    </source>
</evidence>
<dbReference type="EMBL" id="BAABME010000467">
    <property type="protein sequence ID" value="GAA0143024.1"/>
    <property type="molecule type" value="Genomic_DNA"/>
</dbReference>
<keyword evidence="3" id="KW-0539">Nucleus</keyword>
<reference evidence="7 8" key="1">
    <citation type="submission" date="2024-01" db="EMBL/GenBank/DDBJ databases">
        <title>The complete chloroplast genome sequence of Lithospermum erythrorhizon: insights into the phylogenetic relationship among Boraginaceae species and the maternal lineages of purple gromwells.</title>
        <authorList>
            <person name="Okada T."/>
            <person name="Watanabe K."/>
        </authorList>
    </citation>
    <scope>NUCLEOTIDE SEQUENCE [LARGE SCALE GENOMIC DNA]</scope>
</reference>